<organism evidence="1 2">
    <name type="scientific">Tetranychus urticae</name>
    <name type="common">Two-spotted spider mite</name>
    <dbReference type="NCBI Taxonomy" id="32264"/>
    <lineage>
        <taxon>Eukaryota</taxon>
        <taxon>Metazoa</taxon>
        <taxon>Ecdysozoa</taxon>
        <taxon>Arthropoda</taxon>
        <taxon>Chelicerata</taxon>
        <taxon>Arachnida</taxon>
        <taxon>Acari</taxon>
        <taxon>Acariformes</taxon>
        <taxon>Trombidiformes</taxon>
        <taxon>Prostigmata</taxon>
        <taxon>Eleutherengona</taxon>
        <taxon>Raphignathae</taxon>
        <taxon>Tetranychoidea</taxon>
        <taxon>Tetranychidae</taxon>
        <taxon>Tetranychus</taxon>
    </lineage>
</organism>
<name>T1KW48_TETUR</name>
<evidence type="ECO:0000313" key="2">
    <source>
        <dbReference type="Proteomes" id="UP000015104"/>
    </source>
</evidence>
<reference evidence="1" key="2">
    <citation type="submission" date="2015-06" db="UniProtKB">
        <authorList>
            <consortium name="EnsemblMetazoa"/>
        </authorList>
    </citation>
    <scope>IDENTIFICATION</scope>
</reference>
<dbReference type="AlphaFoldDB" id="T1KW48"/>
<protein>
    <submittedName>
        <fullName evidence="1">Uncharacterized protein</fullName>
    </submittedName>
</protein>
<evidence type="ECO:0000313" key="1">
    <source>
        <dbReference type="EnsemblMetazoa" id="tetur24g00360.1"/>
    </source>
</evidence>
<accession>T1KW48</accession>
<sequence>MDKSNLNESMLIGDSVGAVNEPVINFEVATSNIRNYTPDEENIKECDRIASLENRLRIVCRRRYQGIRDSMKPNEYDQVTIEHDNHSCINQAQQSSNPVSNCQL</sequence>
<dbReference type="Proteomes" id="UP000015104">
    <property type="component" value="Unassembled WGS sequence"/>
</dbReference>
<dbReference type="EMBL" id="CAEY01000638">
    <property type="status" value="NOT_ANNOTATED_CDS"/>
    <property type="molecule type" value="Genomic_DNA"/>
</dbReference>
<reference evidence="2" key="1">
    <citation type="submission" date="2011-08" db="EMBL/GenBank/DDBJ databases">
        <authorList>
            <person name="Rombauts S."/>
        </authorList>
    </citation>
    <scope>NUCLEOTIDE SEQUENCE</scope>
    <source>
        <strain evidence="2">London</strain>
    </source>
</reference>
<dbReference type="EnsemblMetazoa" id="tetur24g00360.1">
    <property type="protein sequence ID" value="tetur24g00360.1"/>
    <property type="gene ID" value="tetur24g00360"/>
</dbReference>
<dbReference type="HOGENOM" id="CLU_2253472_0_0_1"/>
<proteinExistence type="predicted"/>
<keyword evidence="2" id="KW-1185">Reference proteome</keyword>